<dbReference type="Pfam" id="PF12790">
    <property type="entry name" value="T6SS-SciN"/>
    <property type="match status" value="1"/>
</dbReference>
<reference evidence="4" key="1">
    <citation type="journal article" date="2018" name="Genome Biol.">
        <title>SKESA: strategic k-mer extension for scrupulous assemblies.</title>
        <authorList>
            <person name="Souvorov A."/>
            <person name="Agarwala R."/>
            <person name="Lipman D.J."/>
        </authorList>
    </citation>
    <scope>NUCLEOTIDE SEQUENCE</scope>
    <source>
        <strain evidence="4">CAVp300</strain>
    </source>
</reference>
<dbReference type="NCBIfam" id="TIGR03352">
    <property type="entry name" value="VI_chp_3"/>
    <property type="match status" value="1"/>
</dbReference>
<keyword evidence="1" id="KW-0472">Membrane</keyword>
<dbReference type="PANTHER" id="PTHR37625">
    <property type="entry name" value="OUTER MEMBRANE LIPOPROTEIN-RELATED"/>
    <property type="match status" value="1"/>
</dbReference>
<evidence type="ECO:0000313" key="3">
    <source>
        <dbReference type="EMBL" id="HAT3583229.1"/>
    </source>
</evidence>
<dbReference type="InterPro" id="IPR021069">
    <property type="entry name" value="ImpA_C"/>
</dbReference>
<feature type="domain" description="ImpA C-terminal" evidence="2">
    <location>
        <begin position="281"/>
        <end position="378"/>
    </location>
</feature>
<organism evidence="4 5">
    <name type="scientific">Kluyvera intermedia</name>
    <name type="common">Enterobacter intermedius</name>
    <dbReference type="NCBI Taxonomy" id="61648"/>
    <lineage>
        <taxon>Bacteria</taxon>
        <taxon>Pseudomonadati</taxon>
        <taxon>Pseudomonadota</taxon>
        <taxon>Gammaproteobacteria</taxon>
        <taxon>Enterobacterales</taxon>
        <taxon>Enterobacteriaceae</taxon>
        <taxon>Kluyvera</taxon>
    </lineage>
</organism>
<reference evidence="4" key="2">
    <citation type="submission" date="2020-10" db="EMBL/GenBank/DDBJ databases">
        <authorList>
            <consortium name="NCBI Pathogen Detection Project"/>
        </authorList>
    </citation>
    <scope>NUCLEOTIDE SEQUENCE</scope>
    <source>
        <strain evidence="4">CAVp300</strain>
    </source>
</reference>
<comment type="caution">
    <text evidence="4">The sequence shown here is derived from an EMBL/GenBank/DDBJ whole genome shotgun (WGS) entry which is preliminary data.</text>
</comment>
<protein>
    <submittedName>
        <fullName evidence="4">Type VI secretion system lipoprotein TssJ</fullName>
    </submittedName>
</protein>
<dbReference type="EMBL" id="DACSUM010000146">
    <property type="protein sequence ID" value="HAT3585270.1"/>
    <property type="molecule type" value="Genomic_DNA"/>
</dbReference>
<feature type="transmembrane region" description="Helical" evidence="1">
    <location>
        <begin position="249"/>
        <end position="273"/>
    </location>
</feature>
<proteinExistence type="predicted"/>
<dbReference type="Pfam" id="PF12486">
    <property type="entry name" value="VasL"/>
    <property type="match status" value="1"/>
</dbReference>
<evidence type="ECO:0000313" key="4">
    <source>
        <dbReference type="EMBL" id="HAT3585270.1"/>
    </source>
</evidence>
<dbReference type="InterPro" id="IPR017734">
    <property type="entry name" value="T6SS_SciN"/>
</dbReference>
<gene>
    <name evidence="4" type="primary">tssJ</name>
    <name evidence="3" type="ORF">I8531_003559</name>
    <name evidence="4" type="ORF">I8531_005700</name>
</gene>
<keyword evidence="1" id="KW-0812">Transmembrane</keyword>
<keyword evidence="4" id="KW-0449">Lipoprotein</keyword>
<sequence>MFVIHSKRRVLACAVVLSVCLTGCGLSQKVIEGSKSMAAALFYKQINILHLDFISRGALNTDAQDTPLSTMVHIWQLKSRARFDKADYDTLLTQEEATLNGDVLAEHSVWIKPEGAVSLDVPLDKETQFVAIAGQFYQPDEKHNTWRLILTRDDLDADKPRTIELLRSQLTLLKVLRQCELWHLTRMDIVAGQLRNVALRLERLTPQGTDINVTPINALTTTPIAPENVVQLAVQPERQAAATAPRRSWPVFFAGMMTAACLSGIGIGGWIFLNQSDLREQERSAMPISELSHYAQAQKQLQRLSQQLDTLDERKGKYLTASELKTAVFAIRQSLQTPPLEELLRQLNEQTRAGEVAPALIVQIETRFQQLLNRYAILSNSRENHSGQEKQ</sequence>
<dbReference type="InterPro" id="IPR038706">
    <property type="entry name" value="Type_VI_SciN-like_sf"/>
</dbReference>
<evidence type="ECO:0000259" key="2">
    <source>
        <dbReference type="Pfam" id="PF12486"/>
    </source>
</evidence>
<evidence type="ECO:0000313" key="5">
    <source>
        <dbReference type="Proteomes" id="UP000867740"/>
    </source>
</evidence>
<dbReference type="Proteomes" id="UP000867740">
    <property type="component" value="Unassembled WGS sequence"/>
</dbReference>
<name>A0A9P3TH56_KLUIN</name>
<dbReference type="PANTHER" id="PTHR37625:SF4">
    <property type="entry name" value="OUTER MEMBRANE LIPOPROTEIN"/>
    <property type="match status" value="1"/>
</dbReference>
<dbReference type="Gene3D" id="2.60.40.4150">
    <property type="entry name" value="Type VI secretion system, lipoprotein SciN"/>
    <property type="match status" value="1"/>
</dbReference>
<dbReference type="EMBL" id="DACSUM010000032">
    <property type="protein sequence ID" value="HAT3583229.1"/>
    <property type="molecule type" value="Genomic_DNA"/>
</dbReference>
<accession>A0A9P3TH56</accession>
<keyword evidence="1" id="KW-1133">Transmembrane helix</keyword>
<evidence type="ECO:0000256" key="1">
    <source>
        <dbReference type="SAM" id="Phobius"/>
    </source>
</evidence>
<dbReference type="AlphaFoldDB" id="A0A9P3TH56"/>